<keyword evidence="4" id="KW-0378">Hydrolase</keyword>
<sequence length="159" mass="17313">MRERRSFRTDERGIEGLPIRLVIAIVVGVAALSVMMTIIDDIGAVGEEELSANPNEEVLTGETGYDLKVNVTDEDGQGIPNATVYLKSGTANLDESDTTFDETDYDGTTTSEINISPEDDVDWRPGQESGEIEVHIKPPGDGNYKDDQIDKITLLNPNA</sequence>
<proteinExistence type="predicted"/>
<keyword evidence="4" id="KW-0121">Carboxypeptidase</keyword>
<reference evidence="4" key="1">
    <citation type="submission" date="2023-02" db="EMBL/GenBank/DDBJ databases">
        <title>Enrichment on poylsaccharides allowed isolation of novel metabolic and taxonomic groups of Haloarchaea.</title>
        <authorList>
            <person name="Sorokin D.Y."/>
            <person name="Elcheninov A.G."/>
            <person name="Khizhniak T.V."/>
            <person name="Kolganova T.V."/>
            <person name="Kublanov I.V."/>
        </authorList>
    </citation>
    <scope>NUCLEOTIDE SEQUENCE</scope>
    <source>
        <strain evidence="3 5">HArc-curdl5-1</strain>
        <strain evidence="4">HArc-curdl7</strain>
    </source>
</reference>
<comment type="caution">
    <text evidence="4">The sequence shown here is derived from an EMBL/GenBank/DDBJ whole genome shotgun (WGS) entry which is preliminary data.</text>
</comment>
<accession>A0AAE3IBH8</accession>
<dbReference type="Gene3D" id="2.60.40.10">
    <property type="entry name" value="Immunoglobulins"/>
    <property type="match status" value="1"/>
</dbReference>
<protein>
    <submittedName>
        <fullName evidence="4">Carboxypeptidase regulatory-like domain-containing protein</fullName>
    </submittedName>
</protein>
<dbReference type="InterPro" id="IPR055806">
    <property type="entry name" value="DUF7382"/>
</dbReference>
<dbReference type="AlphaFoldDB" id="A0AAE3IBH8"/>
<evidence type="ECO:0000313" key="5">
    <source>
        <dbReference type="Proteomes" id="UP001208186"/>
    </source>
</evidence>
<dbReference type="RefSeq" id="WP_315908328.1">
    <property type="nucleotide sequence ID" value="NZ_JAOPKC010000003.1"/>
</dbReference>
<dbReference type="InterPro" id="IPR013783">
    <property type="entry name" value="Ig-like_fold"/>
</dbReference>
<evidence type="ECO:0000313" key="6">
    <source>
        <dbReference type="Proteomes" id="UP001209746"/>
    </source>
</evidence>
<dbReference type="EMBL" id="JAOPKC010000003">
    <property type="protein sequence ID" value="MCU4717565.1"/>
    <property type="molecule type" value="Genomic_DNA"/>
</dbReference>
<dbReference type="Pfam" id="PF24107">
    <property type="entry name" value="DUF7382"/>
    <property type="match status" value="1"/>
</dbReference>
<gene>
    <name evidence="4" type="ORF">OB914_07080</name>
    <name evidence="3" type="ORF">OB916_05745</name>
</gene>
<dbReference type="Proteomes" id="UP001209746">
    <property type="component" value="Unassembled WGS sequence"/>
</dbReference>
<keyword evidence="1" id="KW-0472">Membrane</keyword>
<evidence type="ECO:0000259" key="2">
    <source>
        <dbReference type="Pfam" id="PF24107"/>
    </source>
</evidence>
<evidence type="ECO:0000313" key="4">
    <source>
        <dbReference type="EMBL" id="MCU4726729.1"/>
    </source>
</evidence>
<keyword evidence="1" id="KW-1133">Transmembrane helix</keyword>
<keyword evidence="5" id="KW-1185">Reference proteome</keyword>
<name>A0AAE3IBH8_9EURY</name>
<organism evidence="4 6">
    <name type="scientific">Halapricum hydrolyticum</name>
    <dbReference type="NCBI Taxonomy" id="2979991"/>
    <lineage>
        <taxon>Archaea</taxon>
        <taxon>Methanobacteriati</taxon>
        <taxon>Methanobacteriota</taxon>
        <taxon>Stenosarchaea group</taxon>
        <taxon>Halobacteria</taxon>
        <taxon>Halobacteriales</taxon>
        <taxon>Haloarculaceae</taxon>
        <taxon>Halapricum</taxon>
    </lineage>
</organism>
<keyword evidence="4" id="KW-0645">Protease</keyword>
<dbReference type="Proteomes" id="UP001208186">
    <property type="component" value="Unassembled WGS sequence"/>
</dbReference>
<keyword evidence="1" id="KW-0812">Transmembrane</keyword>
<evidence type="ECO:0000313" key="3">
    <source>
        <dbReference type="EMBL" id="MCU4717565.1"/>
    </source>
</evidence>
<feature type="domain" description="DUF7382" evidence="2">
    <location>
        <begin position="48"/>
        <end position="110"/>
    </location>
</feature>
<dbReference type="GO" id="GO:0004180">
    <property type="term" value="F:carboxypeptidase activity"/>
    <property type="evidence" value="ECO:0007669"/>
    <property type="project" value="UniProtKB-KW"/>
</dbReference>
<feature type="transmembrane region" description="Helical" evidence="1">
    <location>
        <begin position="21"/>
        <end position="39"/>
    </location>
</feature>
<evidence type="ECO:0000256" key="1">
    <source>
        <dbReference type="SAM" id="Phobius"/>
    </source>
</evidence>
<dbReference type="EMBL" id="JAOPKD010000004">
    <property type="protein sequence ID" value="MCU4726729.1"/>
    <property type="molecule type" value="Genomic_DNA"/>
</dbReference>